<dbReference type="GO" id="GO:0000727">
    <property type="term" value="P:double-strand break repair via break-induced replication"/>
    <property type="evidence" value="ECO:0007669"/>
    <property type="project" value="UniProtKB-UniRule"/>
</dbReference>
<reference evidence="18" key="1">
    <citation type="submission" date="2020-06" db="EMBL/GenBank/DDBJ databases">
        <title>A chromosome-scale genome assembly of Talaromyces rugulosus W13939.</title>
        <authorList>
            <person name="Wang B."/>
            <person name="Guo L."/>
            <person name="Ye K."/>
            <person name="Wang L."/>
        </authorList>
    </citation>
    <scope>NUCLEOTIDE SEQUENCE [LARGE SCALE GENOMIC DNA]</scope>
    <source>
        <strain evidence="18">W13939</strain>
    </source>
</reference>
<dbReference type="FunFam" id="3.40.50.10130:FF:000003">
    <property type="entry name" value="Crossover junction endonuclease MUS81"/>
    <property type="match status" value="1"/>
</dbReference>
<dbReference type="RefSeq" id="XP_035349182.1">
    <property type="nucleotide sequence ID" value="XM_035493289.1"/>
</dbReference>
<gene>
    <name evidence="17" type="ORF">TRUGW13939_10176</name>
</gene>
<dbReference type="FunFam" id="1.10.10.10:FF:000307">
    <property type="entry name" value="Crossover junction endonuclease MUS81"/>
    <property type="match status" value="1"/>
</dbReference>
<evidence type="ECO:0000256" key="13">
    <source>
        <dbReference type="ARBA" id="ARBA00023254"/>
    </source>
</evidence>
<keyword evidence="9 14" id="KW-0460">Magnesium</keyword>
<dbReference type="GO" id="GO:0000712">
    <property type="term" value="P:resolution of meiotic recombination intermediates"/>
    <property type="evidence" value="ECO:0007669"/>
    <property type="project" value="TreeGrafter"/>
</dbReference>
<comment type="subcellular location">
    <subcellularLocation>
        <location evidence="2 14">Nucleus</location>
    </subcellularLocation>
</comment>
<dbReference type="InterPro" id="IPR036388">
    <property type="entry name" value="WH-like_DNA-bd_sf"/>
</dbReference>
<dbReference type="Pfam" id="PF21136">
    <property type="entry name" value="WHD_MUS81"/>
    <property type="match status" value="1"/>
</dbReference>
<feature type="non-terminal residue" evidence="17">
    <location>
        <position position="1"/>
    </location>
</feature>
<dbReference type="Proteomes" id="UP000509510">
    <property type="component" value="Chromosome V"/>
</dbReference>
<comment type="subunit">
    <text evidence="14">Interacts with EME1.</text>
</comment>
<dbReference type="InterPro" id="IPR036291">
    <property type="entry name" value="NAD(P)-bd_dom_sf"/>
</dbReference>
<feature type="domain" description="ERCC4" evidence="16">
    <location>
        <begin position="529"/>
        <end position="635"/>
    </location>
</feature>
<keyword evidence="7 14" id="KW-0227">DNA damage</keyword>
<dbReference type="EC" id="3.1.22.-" evidence="14"/>
<dbReference type="InterPro" id="IPR006166">
    <property type="entry name" value="ERCC4_domain"/>
</dbReference>
<dbReference type="InterPro" id="IPR011335">
    <property type="entry name" value="Restrct_endonuc-II-like"/>
</dbReference>
<dbReference type="GO" id="GO:0048476">
    <property type="term" value="C:Holliday junction resolvase complex"/>
    <property type="evidence" value="ECO:0007669"/>
    <property type="project" value="UniProtKB-UniRule"/>
</dbReference>
<dbReference type="Pfam" id="PF01370">
    <property type="entry name" value="Epimerase"/>
    <property type="match status" value="1"/>
</dbReference>
<evidence type="ECO:0000259" key="16">
    <source>
        <dbReference type="SMART" id="SM00891"/>
    </source>
</evidence>
<keyword evidence="18" id="KW-1185">Reference proteome</keyword>
<evidence type="ECO:0000256" key="4">
    <source>
        <dbReference type="ARBA" id="ARBA00022722"/>
    </source>
</evidence>
<comment type="function">
    <text evidence="14">Interacts with EME1 to form a DNA structure-specific endonuclease with substrate preference for branched DNA structures with a 5'-end at the branch nick. Typical substrates include 3'-flap structures, D-loops, replication forks and nicked Holliday junctions. May be required in mitosis for the processing of stalled or collapsed replication fork intermediates. May be required in meiosis for the repair of meiosis-specific double strand breaks subsequent to single-end invasion (SEI).</text>
</comment>
<sequence length="855" mass="93896">TSQQLFRHNTPPLEPPEQLRGSAVAEIPWASMEEGRVNPPVPAGVKYPENAKTITADLVQGGCEAVVDSSLDAVYAFHGIMSSGSEANFELGMTVNVDATRALLETLRKKCPGVRVIYSSSQAVYGQPLPKVVTDDVVPTPESSYGAEKIICETLINDYSRRGFITGFTLRFPTISVRPGKPTAAASSFLSGMIREPLNGEEAIIPLEDRSFESWLCSPRILVQNLILTLSLPADAVPLHIRQINVPGICVTIQEMMDALEKVGGKEKLALLKEREDPVVKKIVHSWPTRFDNSQALRLGFAAAETNRWLRRVPTRCCWAGSRNGLTRPESAIPRASPYAEQQPAKKTRKPKPYIPALRSGAYALILGLSTINENSSQTMTKAQLIDVAQPHSDTSFTAPSDPTKFYTAWNSMKTLIQKELVYEHGRPLRKYALTEEGWECAKRIRGAGAAGQLPQGQSTLNSTSATAILQPATSTNTASSRRTPRTIDLDDFEVDVLDDVEPAPAPRARSRNNNAESIILPPGSFTIELLLDSREVRAKNDRDYIAKELETKGIAPHVRALELGDAMWVAKCKDPNYLAQYGEEGDEVMLDWIVERKRLDDLIGSIKDGRFHEQKFRLRRSGIKNVVYLIEEFAVSHPSSTGTQAPQNYHDAVASAIASTQVVNGYFVKKTKNLDDTIRYLARMTFLLKKMYEPSIPTSSSQVSSSAAKSTSVALIPSSNLSSSESYLKKIRALRAANDSSSSSSTTFGVSFASFSALSSKSDILTLRDVFLKMLMCTRGITGDKALEIQRHWHTPRQFIEAFEAAEQAAPGRGETAVKAKEKLLTDKLGNLVAKKKVAGVLSRKVAEIWGEEG</sequence>
<keyword evidence="8 14" id="KW-0378">Hydrolase</keyword>
<dbReference type="PANTHER" id="PTHR13451:SF0">
    <property type="entry name" value="CROSSOVER JUNCTION ENDONUCLEASE MUS81"/>
    <property type="match status" value="1"/>
</dbReference>
<dbReference type="SUPFAM" id="SSF52980">
    <property type="entry name" value="Restriction endonuclease-like"/>
    <property type="match status" value="1"/>
</dbReference>
<dbReference type="GO" id="GO:0046872">
    <property type="term" value="F:metal ion binding"/>
    <property type="evidence" value="ECO:0007669"/>
    <property type="project" value="UniProtKB-UniRule"/>
</dbReference>
<dbReference type="PANTHER" id="PTHR13451">
    <property type="entry name" value="CLASS II CROSSOVER JUNCTION ENDONUCLEASE MUS81"/>
    <property type="match status" value="1"/>
</dbReference>
<evidence type="ECO:0000256" key="2">
    <source>
        <dbReference type="ARBA" id="ARBA00004123"/>
    </source>
</evidence>
<dbReference type="GO" id="GO:0003677">
    <property type="term" value="F:DNA binding"/>
    <property type="evidence" value="ECO:0007669"/>
    <property type="project" value="UniProtKB-UniRule"/>
</dbReference>
<comment type="cofactor">
    <cofactor evidence="1 14">
        <name>Mg(2+)</name>
        <dbReference type="ChEBI" id="CHEBI:18420"/>
    </cofactor>
</comment>
<keyword evidence="13" id="KW-0469">Meiosis</keyword>
<dbReference type="Gene3D" id="3.40.50.720">
    <property type="entry name" value="NAD(P)-binding Rossmann-like Domain"/>
    <property type="match status" value="1"/>
</dbReference>
<evidence type="ECO:0000256" key="5">
    <source>
        <dbReference type="ARBA" id="ARBA00022723"/>
    </source>
</evidence>
<proteinExistence type="inferred from homology"/>
<protein>
    <recommendedName>
        <fullName evidence="14">Crossover junction endonuclease MUS81</fullName>
        <ecNumber evidence="14">3.1.22.-</ecNumber>
    </recommendedName>
</protein>
<dbReference type="GO" id="GO:0048257">
    <property type="term" value="F:3'-flap endonuclease activity"/>
    <property type="evidence" value="ECO:0007669"/>
    <property type="project" value="TreeGrafter"/>
</dbReference>
<dbReference type="SUPFAM" id="SSF51735">
    <property type="entry name" value="NAD(P)-binding Rossmann-fold domains"/>
    <property type="match status" value="1"/>
</dbReference>
<dbReference type="InterPro" id="IPR047416">
    <property type="entry name" value="XPF_nuclease_Mus81"/>
</dbReference>
<dbReference type="InterPro" id="IPR047417">
    <property type="entry name" value="WHD_MUS81"/>
</dbReference>
<dbReference type="Gene3D" id="3.40.50.10130">
    <property type="match status" value="1"/>
</dbReference>
<dbReference type="GO" id="GO:0006308">
    <property type="term" value="P:DNA catabolic process"/>
    <property type="evidence" value="ECO:0007669"/>
    <property type="project" value="UniProtKB-UniRule"/>
</dbReference>
<evidence type="ECO:0000256" key="10">
    <source>
        <dbReference type="ARBA" id="ARBA00023172"/>
    </source>
</evidence>
<evidence type="ECO:0000256" key="12">
    <source>
        <dbReference type="ARBA" id="ARBA00023242"/>
    </source>
</evidence>
<keyword evidence="6 14" id="KW-0255">Endonuclease</keyword>
<keyword evidence="11 14" id="KW-0234">DNA repair</keyword>
<accession>A0A7H8RAJ3</accession>
<evidence type="ECO:0000313" key="18">
    <source>
        <dbReference type="Proteomes" id="UP000509510"/>
    </source>
</evidence>
<evidence type="ECO:0000313" key="17">
    <source>
        <dbReference type="EMBL" id="QKX63008.1"/>
    </source>
</evidence>
<dbReference type="CDD" id="cd21036">
    <property type="entry name" value="WH_MUS81"/>
    <property type="match status" value="1"/>
</dbReference>
<evidence type="ECO:0000256" key="14">
    <source>
        <dbReference type="RuleBase" id="RU369042"/>
    </source>
</evidence>
<evidence type="ECO:0000256" key="6">
    <source>
        <dbReference type="ARBA" id="ARBA00022759"/>
    </source>
</evidence>
<dbReference type="Gene3D" id="1.10.150.670">
    <property type="entry name" value="Crossover junction endonuclease EME1, DNA-binding domain"/>
    <property type="match status" value="1"/>
</dbReference>
<name>A0A7H8RAJ3_TALRU</name>
<dbReference type="SMART" id="SM00891">
    <property type="entry name" value="ERCC4"/>
    <property type="match status" value="1"/>
</dbReference>
<dbReference type="KEGG" id="trg:TRUGW13939_10176"/>
<dbReference type="OrthoDB" id="5963188at2759"/>
<evidence type="ECO:0000256" key="11">
    <source>
        <dbReference type="ARBA" id="ARBA00023204"/>
    </source>
</evidence>
<keyword evidence="10 14" id="KW-0233">DNA recombination</keyword>
<dbReference type="Gene3D" id="3.90.25.10">
    <property type="entry name" value="UDP-galactose 4-epimerase, domain 1"/>
    <property type="match status" value="1"/>
</dbReference>
<evidence type="ECO:0000256" key="3">
    <source>
        <dbReference type="ARBA" id="ARBA00010015"/>
    </source>
</evidence>
<evidence type="ECO:0000256" key="9">
    <source>
        <dbReference type="ARBA" id="ARBA00022842"/>
    </source>
</evidence>
<comment type="similarity">
    <text evidence="3 14">Belongs to the XPF family.</text>
</comment>
<dbReference type="Gene3D" id="1.10.10.10">
    <property type="entry name" value="Winged helix-like DNA-binding domain superfamily/Winged helix DNA-binding domain"/>
    <property type="match status" value="1"/>
</dbReference>
<keyword evidence="12 14" id="KW-0539">Nucleus</keyword>
<dbReference type="GO" id="GO:0031573">
    <property type="term" value="P:mitotic intra-S DNA damage checkpoint signaling"/>
    <property type="evidence" value="ECO:0007669"/>
    <property type="project" value="TreeGrafter"/>
</dbReference>
<dbReference type="GO" id="GO:0008821">
    <property type="term" value="F:crossover junction DNA endonuclease activity"/>
    <property type="evidence" value="ECO:0007669"/>
    <property type="project" value="UniProtKB-UniRule"/>
</dbReference>
<dbReference type="AlphaFoldDB" id="A0A7H8RAJ3"/>
<keyword evidence="4 14" id="KW-0540">Nuclease</keyword>
<evidence type="ECO:0000256" key="1">
    <source>
        <dbReference type="ARBA" id="ARBA00001946"/>
    </source>
</evidence>
<dbReference type="GeneID" id="55997657"/>
<dbReference type="Pfam" id="PF02732">
    <property type="entry name" value="ERCC4"/>
    <property type="match status" value="1"/>
</dbReference>
<evidence type="ECO:0000256" key="15">
    <source>
        <dbReference type="SAM" id="MobiDB-lite"/>
    </source>
</evidence>
<feature type="region of interest" description="Disordered" evidence="15">
    <location>
        <begin position="329"/>
        <end position="353"/>
    </location>
</feature>
<dbReference type="InterPro" id="IPR001509">
    <property type="entry name" value="Epimerase_deHydtase"/>
</dbReference>
<dbReference type="CDD" id="cd20074">
    <property type="entry name" value="XPF_nuclease_Mus81"/>
    <property type="match status" value="1"/>
</dbReference>
<dbReference type="InterPro" id="IPR042530">
    <property type="entry name" value="EME1/EME2_C"/>
</dbReference>
<evidence type="ECO:0000256" key="7">
    <source>
        <dbReference type="ARBA" id="ARBA00022763"/>
    </source>
</evidence>
<evidence type="ECO:0000256" key="8">
    <source>
        <dbReference type="ARBA" id="ARBA00022801"/>
    </source>
</evidence>
<dbReference type="GO" id="GO:0005634">
    <property type="term" value="C:nucleus"/>
    <property type="evidence" value="ECO:0007669"/>
    <property type="project" value="UniProtKB-SubCell"/>
</dbReference>
<organism evidence="17 18">
    <name type="scientific">Talaromyces rugulosus</name>
    <name type="common">Penicillium rugulosum</name>
    <dbReference type="NCBI Taxonomy" id="121627"/>
    <lineage>
        <taxon>Eukaryota</taxon>
        <taxon>Fungi</taxon>
        <taxon>Dikarya</taxon>
        <taxon>Ascomycota</taxon>
        <taxon>Pezizomycotina</taxon>
        <taxon>Eurotiomycetes</taxon>
        <taxon>Eurotiomycetidae</taxon>
        <taxon>Eurotiales</taxon>
        <taxon>Trichocomaceae</taxon>
        <taxon>Talaromyces</taxon>
        <taxon>Talaromyces sect. Islandici</taxon>
    </lineage>
</organism>
<keyword evidence="5 14" id="KW-0479">Metal-binding</keyword>
<dbReference type="EMBL" id="CP055902">
    <property type="protein sequence ID" value="QKX63008.1"/>
    <property type="molecule type" value="Genomic_DNA"/>
</dbReference>
<dbReference type="InterPro" id="IPR033309">
    <property type="entry name" value="Mus81"/>
</dbReference>